<proteinExistence type="predicted"/>
<evidence type="ECO:0000313" key="3">
    <source>
        <dbReference type="Proteomes" id="UP001196661"/>
    </source>
</evidence>
<evidence type="ECO:0000313" key="2">
    <source>
        <dbReference type="EMBL" id="MBT9311812.1"/>
    </source>
</evidence>
<feature type="region of interest" description="Disordered" evidence="1">
    <location>
        <begin position="195"/>
        <end position="221"/>
    </location>
</feature>
<organism evidence="2 3">
    <name type="scientific">Leptothoe kymatousa TAU-MAC 1615</name>
    <dbReference type="NCBI Taxonomy" id="2364775"/>
    <lineage>
        <taxon>Bacteria</taxon>
        <taxon>Bacillati</taxon>
        <taxon>Cyanobacteriota</taxon>
        <taxon>Cyanophyceae</taxon>
        <taxon>Nodosilineales</taxon>
        <taxon>Cymatolegaceae</taxon>
        <taxon>Leptothoe</taxon>
        <taxon>Leptothoe kymatousa</taxon>
    </lineage>
</organism>
<evidence type="ECO:0000256" key="1">
    <source>
        <dbReference type="SAM" id="MobiDB-lite"/>
    </source>
</evidence>
<sequence>MKQCEAMWVSLGVVVLGGLFQTSAWGGDDHGGCYIQDSRGQTYDLGELCPDRSEPDIQPVLQTGDIQITLRWDTRDDLDLIVVDPNSNIIDFGSPTSPTGGRLDVNANGFCETHSANPVENIFWPTGAAPSGDYLAYVALTIPCGEQSANAADGLAVPYTLTILNNGVTTLYEGISRPGEFGREYVFQVGDTAPAAETAPISPPEEAEDNLELPTFGLPEL</sequence>
<name>A0ABS5Y1V2_9CYAN</name>
<accession>A0ABS5Y1V2</accession>
<comment type="caution">
    <text evidence="2">The sequence shown here is derived from an EMBL/GenBank/DDBJ whole genome shotgun (WGS) entry which is preliminary data.</text>
</comment>
<reference evidence="2 3" key="1">
    <citation type="journal article" date="2021" name="Mar. Drugs">
        <title>Genome Reduction and Secondary Metabolism of the Marine Sponge-Associated Cyanobacterium Leptothoe.</title>
        <authorList>
            <person name="Konstantinou D."/>
            <person name="Popin R.V."/>
            <person name="Fewer D.P."/>
            <person name="Sivonen K."/>
            <person name="Gkelis S."/>
        </authorList>
    </citation>
    <scope>NUCLEOTIDE SEQUENCE [LARGE SCALE GENOMIC DNA]</scope>
    <source>
        <strain evidence="2 3">TAU-MAC 1615</strain>
    </source>
</reference>
<gene>
    <name evidence="2" type="ORF">IXB28_06310</name>
</gene>
<dbReference type="Proteomes" id="UP001196661">
    <property type="component" value="Unassembled WGS sequence"/>
</dbReference>
<protein>
    <submittedName>
        <fullName evidence="2">Uncharacterized protein</fullName>
    </submittedName>
</protein>
<keyword evidence="3" id="KW-1185">Reference proteome</keyword>
<dbReference type="RefSeq" id="WP_215617678.1">
    <property type="nucleotide sequence ID" value="NZ_JADOER010000004.1"/>
</dbReference>
<dbReference type="EMBL" id="JADOER010000004">
    <property type="protein sequence ID" value="MBT9311812.1"/>
    <property type="molecule type" value="Genomic_DNA"/>
</dbReference>